<dbReference type="EMBL" id="OJIN01000220">
    <property type="protein sequence ID" value="SPD75780.1"/>
    <property type="molecule type" value="Genomic_DNA"/>
</dbReference>
<organism evidence="1">
    <name type="scientific">uncultured Desulfobacterium sp</name>
    <dbReference type="NCBI Taxonomy" id="201089"/>
    <lineage>
        <taxon>Bacteria</taxon>
        <taxon>Pseudomonadati</taxon>
        <taxon>Thermodesulfobacteriota</taxon>
        <taxon>Desulfobacteria</taxon>
        <taxon>Desulfobacterales</taxon>
        <taxon>Desulfobacteriaceae</taxon>
        <taxon>Desulfobacterium</taxon>
        <taxon>environmental samples</taxon>
    </lineage>
</organism>
<dbReference type="AlphaFoldDB" id="A0A445N244"/>
<reference evidence="1" key="1">
    <citation type="submission" date="2018-01" db="EMBL/GenBank/DDBJ databases">
        <authorList>
            <person name="Regsiter A."/>
            <person name="William W."/>
        </authorList>
    </citation>
    <scope>NUCLEOTIDE SEQUENCE</scope>
    <source>
        <strain evidence="1">TRIP AH-1</strain>
    </source>
</reference>
<accession>A0A445N244</accession>
<proteinExistence type="predicted"/>
<protein>
    <submittedName>
        <fullName evidence="1">Uncharacterized protein</fullName>
    </submittedName>
</protein>
<evidence type="ECO:0000313" key="1">
    <source>
        <dbReference type="EMBL" id="SPD75780.1"/>
    </source>
</evidence>
<sequence length="172" mass="19201">MNKHVYFQPIKCGFLWSGILFVFLVVSPCLAVCEPTFEENLEWCKALSTEASYKAMEAQVTCDYGTANLAFNLAEEAEYLAQKMSTLAQESSDPKMAWAAYNLCSQVDTAVTAVIKAANHIVEHSVKKDEIRAAKFLLEDCETTKMKNGKAIETVLAPFRENNRRAEAYPGK</sequence>
<name>A0A445N244_9BACT</name>
<gene>
    <name evidence="1" type="ORF">PITCH_A750001</name>
</gene>